<keyword evidence="4 8" id="KW-0863">Zinc-finger</keyword>
<keyword evidence="2" id="KW-0813">Transport</keyword>
<dbReference type="Gene3D" id="3.40.50.10580">
    <property type="entry name" value="ATPase, V1 complex, subunit F"/>
    <property type="match status" value="1"/>
</dbReference>
<dbReference type="Gene3D" id="4.10.1000.10">
    <property type="entry name" value="Zinc finger, CCCH-type"/>
    <property type="match status" value="1"/>
</dbReference>
<feature type="compositionally biased region" description="Basic and acidic residues" evidence="9">
    <location>
        <begin position="81"/>
        <end position="118"/>
    </location>
</feature>
<dbReference type="GO" id="GO:0033180">
    <property type="term" value="C:proton-transporting V-type ATPase, V1 domain"/>
    <property type="evidence" value="ECO:0007669"/>
    <property type="project" value="InterPro"/>
</dbReference>
<protein>
    <recommendedName>
        <fullName evidence="10">C3H1-type domain-containing protein</fullName>
    </recommendedName>
</protein>
<feature type="region of interest" description="Disordered" evidence="9">
    <location>
        <begin position="1"/>
        <end position="146"/>
    </location>
</feature>
<evidence type="ECO:0000256" key="2">
    <source>
        <dbReference type="ARBA" id="ARBA00022448"/>
    </source>
</evidence>
<feature type="compositionally biased region" description="Basic and acidic residues" evidence="9">
    <location>
        <begin position="664"/>
        <end position="674"/>
    </location>
</feature>
<evidence type="ECO:0000256" key="7">
    <source>
        <dbReference type="ARBA" id="ARBA00023065"/>
    </source>
</evidence>
<dbReference type="InterPro" id="IPR008218">
    <property type="entry name" value="ATPase_V1-cplx_f_g_su"/>
</dbReference>
<dbReference type="InterPro" id="IPR041367">
    <property type="entry name" value="Znf-CCCH_4"/>
</dbReference>
<dbReference type="CDD" id="cd21039">
    <property type="entry name" value="NURR"/>
    <property type="match status" value="1"/>
</dbReference>
<comment type="similarity">
    <text evidence="1">Belongs to the V-ATPase F subunit family.</text>
</comment>
<dbReference type="PROSITE" id="PS50103">
    <property type="entry name" value="ZF_C3H1"/>
    <property type="match status" value="1"/>
</dbReference>
<keyword evidence="7" id="KW-0406">Ion transport</keyword>
<feature type="compositionally biased region" description="Basic and acidic residues" evidence="9">
    <location>
        <begin position="365"/>
        <end position="378"/>
    </location>
</feature>
<evidence type="ECO:0000259" key="10">
    <source>
        <dbReference type="PROSITE" id="PS50103"/>
    </source>
</evidence>
<dbReference type="Proteomes" id="UP001230188">
    <property type="component" value="Unassembled WGS sequence"/>
</dbReference>
<dbReference type="GO" id="GO:0046961">
    <property type="term" value="F:proton-transporting ATPase activity, rotational mechanism"/>
    <property type="evidence" value="ECO:0007669"/>
    <property type="project" value="InterPro"/>
</dbReference>
<dbReference type="PANTHER" id="PTHR13861">
    <property type="entry name" value="VACUOLAR ATP SYNTHASE SUBUNIT F"/>
    <property type="match status" value="1"/>
</dbReference>
<evidence type="ECO:0000256" key="9">
    <source>
        <dbReference type="SAM" id="MobiDB-lite"/>
    </source>
</evidence>
<comment type="caution">
    <text evidence="11">The sequence shown here is derived from an EMBL/GenBank/DDBJ whole genome shotgun (WGS) entry which is preliminary data.</text>
</comment>
<dbReference type="InterPro" id="IPR005772">
    <property type="entry name" value="ATPase_V1-cplx_fsu_euk"/>
</dbReference>
<dbReference type="EMBL" id="JAQMWT010000388">
    <property type="protein sequence ID" value="KAJ8602271.1"/>
    <property type="molecule type" value="Genomic_DNA"/>
</dbReference>
<dbReference type="Gene3D" id="3.30.530.20">
    <property type="match status" value="1"/>
</dbReference>
<dbReference type="Pfam" id="PF01990">
    <property type="entry name" value="ATP-synt_F"/>
    <property type="match status" value="1"/>
</dbReference>
<evidence type="ECO:0000256" key="3">
    <source>
        <dbReference type="ARBA" id="ARBA00022723"/>
    </source>
</evidence>
<evidence type="ECO:0000256" key="1">
    <source>
        <dbReference type="ARBA" id="ARBA00010148"/>
    </source>
</evidence>
<accession>A0AAD7UC74</accession>
<feature type="domain" description="C3H1-type" evidence="10">
    <location>
        <begin position="146"/>
        <end position="172"/>
    </location>
</feature>
<dbReference type="AlphaFoldDB" id="A0AAD7UC74"/>
<dbReference type="InterPro" id="IPR000571">
    <property type="entry name" value="Znf_CCCH"/>
</dbReference>
<evidence type="ECO:0000313" key="11">
    <source>
        <dbReference type="EMBL" id="KAJ8602271.1"/>
    </source>
</evidence>
<dbReference type="SUPFAM" id="SSF55961">
    <property type="entry name" value="Bet v1-like"/>
    <property type="match status" value="1"/>
</dbReference>
<dbReference type="FunFam" id="3.40.50.10580:FF:000004">
    <property type="entry name" value="V-type proton ATPase subunit F"/>
    <property type="match status" value="1"/>
</dbReference>
<keyword evidence="6 8" id="KW-0862">Zinc</keyword>
<dbReference type="InterPro" id="IPR023393">
    <property type="entry name" value="START-like_dom_sf"/>
</dbReference>
<dbReference type="GO" id="GO:0008270">
    <property type="term" value="F:zinc ion binding"/>
    <property type="evidence" value="ECO:0007669"/>
    <property type="project" value="UniProtKB-KW"/>
</dbReference>
<feature type="zinc finger region" description="C3H1-type" evidence="8">
    <location>
        <begin position="146"/>
        <end position="172"/>
    </location>
</feature>
<dbReference type="SUPFAM" id="SSF159468">
    <property type="entry name" value="AtpF-like"/>
    <property type="match status" value="1"/>
</dbReference>
<name>A0AAD7UC74_9STRA</name>
<dbReference type="InterPro" id="IPR036906">
    <property type="entry name" value="ATPase_V1_fsu_sf"/>
</dbReference>
<reference evidence="11" key="1">
    <citation type="submission" date="2023-01" db="EMBL/GenBank/DDBJ databases">
        <title>Metagenome sequencing of chrysophaentin producing Chrysophaeum taylorii.</title>
        <authorList>
            <person name="Davison J."/>
            <person name="Bewley C."/>
        </authorList>
    </citation>
    <scope>NUCLEOTIDE SEQUENCE</scope>
    <source>
        <strain evidence="11">NIES-1699</strain>
    </source>
</reference>
<dbReference type="InterPro" id="IPR036855">
    <property type="entry name" value="Znf_CCCH_sf"/>
</dbReference>
<feature type="compositionally biased region" description="Basic residues" evidence="9">
    <location>
        <begin position="66"/>
        <end position="80"/>
    </location>
</feature>
<proteinExistence type="inferred from homology"/>
<dbReference type="Pfam" id="PF18044">
    <property type="entry name" value="zf-CCCH_4"/>
    <property type="match status" value="1"/>
</dbReference>
<evidence type="ECO:0000256" key="4">
    <source>
        <dbReference type="ARBA" id="ARBA00022771"/>
    </source>
</evidence>
<evidence type="ECO:0000313" key="12">
    <source>
        <dbReference type="Proteomes" id="UP001230188"/>
    </source>
</evidence>
<dbReference type="SMART" id="SM00356">
    <property type="entry name" value="ZnF_C3H1"/>
    <property type="match status" value="1"/>
</dbReference>
<keyword evidence="5" id="KW-0375">Hydrogen ion transport</keyword>
<dbReference type="SUPFAM" id="SSF90229">
    <property type="entry name" value="CCCH zinc finger"/>
    <property type="match status" value="1"/>
</dbReference>
<keyword evidence="12" id="KW-1185">Reference proteome</keyword>
<feature type="compositionally biased region" description="Basic and acidic residues" evidence="9">
    <location>
        <begin position="22"/>
        <end position="32"/>
    </location>
</feature>
<evidence type="ECO:0000256" key="6">
    <source>
        <dbReference type="ARBA" id="ARBA00022833"/>
    </source>
</evidence>
<sequence length="807" mass="91162">MEIGRERRNRAWPVAQADGVDGDARWRPDDRRYRKRRSRREEYPGSYQPVESPVEGGEIGEAERRHREKRRRRRSRSRSPRRYERRSESRGRRRHRDEDPRWRRPEPRWSPERARREYLPPPEYRPYDDDRGVSSNSRGGDSNHHRHQEICRDFMNGRCARGDNCRFSHDPSTGLAVGEEDGVPLAEAAAAAAAAPGTKMRVPASSESDRMAQLFKEAGVTTIAEYNQRQKARGVGVARDERAVAPPPPVATQAEIDEILPILEPLPESYRQAILAIPGCHQHIDTRHIKTILRLNPKHAMAALHEFREAMEDIHSSIRNKGGYMMGVLRKYLPGEAASGVTYDGTVVGDLEKLLDNDRFADPWKQVDGDEASRRMAEQLDEEEDRREAEAAKLRKSPRLPSDMADVRRFIRKKVKEAIKTRPLFDALHAWDLVENRVAQDSRWDRPDTIESLGGSRQHVDGATNAALAFSTCVLPRDLPTLVHVLEKPPHATLYPDELTKAHHVVYRYDARTVLVHERGALAVPFVKPHDRATIVAWRAAPPALASRPGAWLRLRFSVTTALVPETDAYDRAAVPVHAWLLEPLDDDDDDTALPKTRCTTWGVEELPRDAPPWFHKAAVTMAARAAASFSTRLSKWLYRDADPELNDPFPSDLPQAWLDQALHDNDDPHARPDDDPDLLGSSVGKSTRMAAAADGKLVALIGDEDTVTGFLLAGVGHRTADKSNFLVVKSDTPASVIEHAFNDFTNRDDIGIVLINQHVANEIRHLLKNYNKTIPTVLEMPSKDTPYDPQQDYIMQRVSGLLNTDI</sequence>
<evidence type="ECO:0000256" key="5">
    <source>
        <dbReference type="ARBA" id="ARBA00022781"/>
    </source>
</evidence>
<feature type="region of interest" description="Disordered" evidence="9">
    <location>
        <begin position="365"/>
        <end position="398"/>
    </location>
</feature>
<dbReference type="PANTHER" id="PTHR13861:SF2">
    <property type="entry name" value="V-TYPE PROTON ATPASE SUBUNIT F"/>
    <property type="match status" value="1"/>
</dbReference>
<gene>
    <name evidence="11" type="ORF">CTAYLR_003670</name>
</gene>
<organism evidence="11 12">
    <name type="scientific">Chrysophaeum taylorii</name>
    <dbReference type="NCBI Taxonomy" id="2483200"/>
    <lineage>
        <taxon>Eukaryota</taxon>
        <taxon>Sar</taxon>
        <taxon>Stramenopiles</taxon>
        <taxon>Ochrophyta</taxon>
        <taxon>Pelagophyceae</taxon>
        <taxon>Pelagomonadales</taxon>
        <taxon>Pelagomonadaceae</taxon>
        <taxon>Chrysophaeum</taxon>
    </lineage>
</organism>
<feature type="region of interest" description="Disordered" evidence="9">
    <location>
        <begin position="664"/>
        <end position="684"/>
    </location>
</feature>
<dbReference type="NCBIfam" id="TIGR01101">
    <property type="entry name" value="V_ATP_synt_F"/>
    <property type="match status" value="1"/>
</dbReference>
<keyword evidence="3 8" id="KW-0479">Metal-binding</keyword>
<evidence type="ECO:0000256" key="8">
    <source>
        <dbReference type="PROSITE-ProRule" id="PRU00723"/>
    </source>
</evidence>